<dbReference type="PANTHER" id="PTHR47964:SF1">
    <property type="entry name" value="ATP-DEPENDENT DNA HELICASE HOMOLOG RECG, CHLOROPLASTIC"/>
    <property type="match status" value="1"/>
</dbReference>
<evidence type="ECO:0000256" key="2">
    <source>
        <dbReference type="ARBA" id="ARBA00022763"/>
    </source>
</evidence>
<dbReference type="InterPro" id="IPR047112">
    <property type="entry name" value="RecG/Mfd"/>
</dbReference>
<reference evidence="10 11" key="1">
    <citation type="submission" date="2019-03" db="EMBL/GenBank/DDBJ databases">
        <title>Genomic Encyclopedia of Type Strains, Phase IV (KMG-IV): sequencing the most valuable type-strain genomes for metagenomic binning, comparative biology and taxonomic classification.</title>
        <authorList>
            <person name="Goeker M."/>
        </authorList>
    </citation>
    <scope>NUCLEOTIDE SEQUENCE [LARGE SCALE GENOMIC DNA]</scope>
    <source>
        <strain evidence="10 11">DSM 18401</strain>
    </source>
</reference>
<keyword evidence="3" id="KW-0378">Hydrolase</keyword>
<dbReference type="GO" id="GO:0005524">
    <property type="term" value="F:ATP binding"/>
    <property type="evidence" value="ECO:0007669"/>
    <property type="project" value="UniProtKB-KW"/>
</dbReference>
<dbReference type="NCBIfam" id="NF008165">
    <property type="entry name" value="PRK10917.1-3"/>
    <property type="match status" value="1"/>
</dbReference>
<feature type="domain" description="Helicase ATP-binding" evidence="8">
    <location>
        <begin position="288"/>
        <end position="449"/>
    </location>
</feature>
<dbReference type="RefSeq" id="WP_133035601.1">
    <property type="nucleotide sequence ID" value="NZ_BAABEI010000012.1"/>
</dbReference>
<dbReference type="NCBIfam" id="NF008168">
    <property type="entry name" value="PRK10917.2-2"/>
    <property type="match status" value="1"/>
</dbReference>
<name>A0A4R2CN93_SHIGR</name>
<keyword evidence="2" id="KW-0227">DNA damage</keyword>
<dbReference type="SUPFAM" id="SSF52540">
    <property type="entry name" value="P-loop containing nucleoside triphosphate hydrolases"/>
    <property type="match status" value="2"/>
</dbReference>
<keyword evidence="11" id="KW-1185">Reference proteome</keyword>
<dbReference type="PROSITE" id="PS51194">
    <property type="entry name" value="HELICASE_CTER"/>
    <property type="match status" value="1"/>
</dbReference>
<dbReference type="InterPro" id="IPR012340">
    <property type="entry name" value="NA-bd_OB-fold"/>
</dbReference>
<evidence type="ECO:0000256" key="4">
    <source>
        <dbReference type="ARBA" id="ARBA00022806"/>
    </source>
</evidence>
<dbReference type="NCBIfam" id="NF008164">
    <property type="entry name" value="PRK10917.1-2"/>
    <property type="match status" value="1"/>
</dbReference>
<dbReference type="GO" id="GO:0016787">
    <property type="term" value="F:hydrolase activity"/>
    <property type="evidence" value="ECO:0007669"/>
    <property type="project" value="UniProtKB-KW"/>
</dbReference>
<evidence type="ECO:0000313" key="11">
    <source>
        <dbReference type="Proteomes" id="UP000295351"/>
    </source>
</evidence>
<gene>
    <name evidence="10" type="ORF">EV665_115125</name>
</gene>
<evidence type="ECO:0000256" key="7">
    <source>
        <dbReference type="ARBA" id="ARBA00023204"/>
    </source>
</evidence>
<sequence>MRPALLDPLFAPLSSLPGIGPKLGDLFARLLGQESIEDCRVIDLVFHFPHSIVDRRNQPGIAHAPQGVIVTITGRVDRHQPPPPGKSSQPYRVFLHDETGELALTFFRVKGNWLEKALPIDETVVVSGKVDWFNGRPSMVHPDYMARLGEADTVPLVEPVHGLTAGLTARVLRKSVEAAVARVPHLPEWIEPTLLQRQGFSSAFDAIHRLHDPRDETDLDPQAPARRRLAYDEFLAGQISLALVRQRLRKVAGRPVIATGELSRPVIDALPFSLTGSQQAAIAEVLKDMAGEQRMLRLLQGDVGAGKTAVALMAMLAAVESGGQAVLMAPTEILARQHFATLSRMAAPSGVTIDVLTGRTKGRERDAILDRIASGETQIVIGTHALFQDNVAYRDLVLAVVDEQHRFGVHQRLRLTAKGISPHMLVMTATPIPRTLVLAAFGDMDVSKLTEKPAGRKPIQTVVMPQERIGDIVDRLRTALAEGKKAYWICPLVEETEESELMSVEERHATLASVFGEAAGLVHGRMSGPEKDAAMLAFKNGETRLLVATTVVEVGVDVPDASIMVIEHAERFGLAQLHQLRGRVGRGAEASSCILIYKGPLSENGRARLSILRETEDGFRIAEEDLKLRGEGELLGTRQSGTPGFLVASLEAHGDLLEIARKDAAYVLERDADLTSERGEAIRTLLYLYRRDEAIRFLRAG</sequence>
<keyword evidence="5" id="KW-0067">ATP-binding</keyword>
<dbReference type="Gene3D" id="2.40.50.140">
    <property type="entry name" value="Nucleic acid-binding proteins"/>
    <property type="match status" value="1"/>
</dbReference>
<dbReference type="Pfam" id="PF01336">
    <property type="entry name" value="tRNA_anti-codon"/>
    <property type="match status" value="1"/>
</dbReference>
<dbReference type="SMART" id="SM00487">
    <property type="entry name" value="DEXDc"/>
    <property type="match status" value="1"/>
</dbReference>
<dbReference type="AlphaFoldDB" id="A0A4R2CN93"/>
<dbReference type="InterPro" id="IPR001650">
    <property type="entry name" value="Helicase_C-like"/>
</dbReference>
<evidence type="ECO:0000259" key="9">
    <source>
        <dbReference type="PROSITE" id="PS51194"/>
    </source>
</evidence>
<feature type="domain" description="Helicase C-terminal" evidence="9">
    <location>
        <begin position="472"/>
        <end position="627"/>
    </location>
</feature>
<dbReference type="Pfam" id="PF19833">
    <property type="entry name" value="RecG_dom3_C"/>
    <property type="match status" value="1"/>
</dbReference>
<evidence type="ECO:0000259" key="8">
    <source>
        <dbReference type="PROSITE" id="PS51192"/>
    </source>
</evidence>
<dbReference type="Gene3D" id="3.40.50.300">
    <property type="entry name" value="P-loop containing nucleotide triphosphate hydrolases"/>
    <property type="match status" value="2"/>
</dbReference>
<dbReference type="EMBL" id="SLVX01000015">
    <property type="protein sequence ID" value="TCN40679.1"/>
    <property type="molecule type" value="Genomic_DNA"/>
</dbReference>
<dbReference type="InterPro" id="IPR011545">
    <property type="entry name" value="DEAD/DEAH_box_helicase_dom"/>
</dbReference>
<evidence type="ECO:0000313" key="10">
    <source>
        <dbReference type="EMBL" id="TCN40679.1"/>
    </source>
</evidence>
<keyword evidence="6" id="KW-0238">DNA-binding</keyword>
<dbReference type="GO" id="GO:0003678">
    <property type="term" value="F:DNA helicase activity"/>
    <property type="evidence" value="ECO:0007669"/>
    <property type="project" value="TreeGrafter"/>
</dbReference>
<evidence type="ECO:0000256" key="5">
    <source>
        <dbReference type="ARBA" id="ARBA00022840"/>
    </source>
</evidence>
<protein>
    <submittedName>
        <fullName evidence="10">ATP-dependent DNA helicase RecG</fullName>
    </submittedName>
</protein>
<dbReference type="CDD" id="cd04488">
    <property type="entry name" value="RecG_wedge_OBF"/>
    <property type="match status" value="1"/>
</dbReference>
<comment type="caution">
    <text evidence="10">The sequence shown here is derived from an EMBL/GenBank/DDBJ whole genome shotgun (WGS) entry which is preliminary data.</text>
</comment>
<dbReference type="PROSITE" id="PS51192">
    <property type="entry name" value="HELICASE_ATP_BIND_1"/>
    <property type="match status" value="1"/>
</dbReference>
<keyword evidence="4 10" id="KW-0347">Helicase</keyword>
<dbReference type="PANTHER" id="PTHR47964">
    <property type="entry name" value="ATP-DEPENDENT DNA HELICASE HOMOLOG RECG, CHLOROPLASTIC"/>
    <property type="match status" value="1"/>
</dbReference>
<dbReference type="InterPro" id="IPR027417">
    <property type="entry name" value="P-loop_NTPase"/>
</dbReference>
<dbReference type="GO" id="GO:0003677">
    <property type="term" value="F:DNA binding"/>
    <property type="evidence" value="ECO:0007669"/>
    <property type="project" value="UniProtKB-KW"/>
</dbReference>
<proteinExistence type="predicted"/>
<evidence type="ECO:0000256" key="6">
    <source>
        <dbReference type="ARBA" id="ARBA00023125"/>
    </source>
</evidence>
<dbReference type="SUPFAM" id="SSF50249">
    <property type="entry name" value="Nucleic acid-binding proteins"/>
    <property type="match status" value="1"/>
</dbReference>
<dbReference type="SMART" id="SM00490">
    <property type="entry name" value="HELICc"/>
    <property type="match status" value="1"/>
</dbReference>
<dbReference type="InterPro" id="IPR045562">
    <property type="entry name" value="RecG_dom3_C"/>
</dbReference>
<dbReference type="GO" id="GO:0006281">
    <property type="term" value="P:DNA repair"/>
    <property type="evidence" value="ECO:0007669"/>
    <property type="project" value="UniProtKB-KW"/>
</dbReference>
<keyword evidence="1" id="KW-0547">Nucleotide-binding</keyword>
<organism evidence="10 11">
    <name type="scientific">Shinella granuli</name>
    <dbReference type="NCBI Taxonomy" id="323621"/>
    <lineage>
        <taxon>Bacteria</taxon>
        <taxon>Pseudomonadati</taxon>
        <taxon>Pseudomonadota</taxon>
        <taxon>Alphaproteobacteria</taxon>
        <taxon>Hyphomicrobiales</taxon>
        <taxon>Rhizobiaceae</taxon>
        <taxon>Shinella</taxon>
    </lineage>
</organism>
<keyword evidence="7" id="KW-0234">DNA repair</keyword>
<dbReference type="Pfam" id="PF00271">
    <property type="entry name" value="Helicase_C"/>
    <property type="match status" value="1"/>
</dbReference>
<dbReference type="InterPro" id="IPR014001">
    <property type="entry name" value="Helicase_ATP-bd"/>
</dbReference>
<dbReference type="InterPro" id="IPR004365">
    <property type="entry name" value="NA-bd_OB_tRNA"/>
</dbReference>
<evidence type="ECO:0000256" key="3">
    <source>
        <dbReference type="ARBA" id="ARBA00022801"/>
    </source>
</evidence>
<dbReference type="Pfam" id="PF00270">
    <property type="entry name" value="DEAD"/>
    <property type="match status" value="1"/>
</dbReference>
<evidence type="ECO:0000256" key="1">
    <source>
        <dbReference type="ARBA" id="ARBA00022741"/>
    </source>
</evidence>
<dbReference type="Proteomes" id="UP000295351">
    <property type="component" value="Unassembled WGS sequence"/>
</dbReference>
<accession>A0A4R2CN93</accession>
<dbReference type="CDD" id="cd17992">
    <property type="entry name" value="DEXHc_RecG"/>
    <property type="match status" value="1"/>
</dbReference>